<reference evidence="3" key="1">
    <citation type="journal article" date="2013" name="Nature">
        <title>Draft genome of the wheat A-genome progenitor Triticum urartu.</title>
        <authorList>
            <person name="Ling H.Q."/>
            <person name="Zhao S."/>
            <person name="Liu D."/>
            <person name="Wang J."/>
            <person name="Sun H."/>
            <person name="Zhang C."/>
            <person name="Fan H."/>
            <person name="Li D."/>
            <person name="Dong L."/>
            <person name="Tao Y."/>
            <person name="Gao C."/>
            <person name="Wu H."/>
            <person name="Li Y."/>
            <person name="Cui Y."/>
            <person name="Guo X."/>
            <person name="Zheng S."/>
            <person name="Wang B."/>
            <person name="Yu K."/>
            <person name="Liang Q."/>
            <person name="Yang W."/>
            <person name="Lou X."/>
            <person name="Chen J."/>
            <person name="Feng M."/>
            <person name="Jian J."/>
            <person name="Zhang X."/>
            <person name="Luo G."/>
            <person name="Jiang Y."/>
            <person name="Liu J."/>
            <person name="Wang Z."/>
            <person name="Sha Y."/>
            <person name="Zhang B."/>
            <person name="Wu H."/>
            <person name="Tang D."/>
            <person name="Shen Q."/>
            <person name="Xue P."/>
            <person name="Zou S."/>
            <person name="Wang X."/>
            <person name="Liu X."/>
            <person name="Wang F."/>
            <person name="Yang Y."/>
            <person name="An X."/>
            <person name="Dong Z."/>
            <person name="Zhang K."/>
            <person name="Zhang X."/>
            <person name="Luo M.C."/>
            <person name="Dvorak J."/>
            <person name="Tong Y."/>
            <person name="Wang J."/>
            <person name="Yang H."/>
            <person name="Li Z."/>
            <person name="Wang D."/>
            <person name="Zhang A."/>
            <person name="Wang J."/>
        </authorList>
    </citation>
    <scope>NUCLEOTIDE SEQUENCE</scope>
    <source>
        <strain evidence="3">cv. G1812</strain>
    </source>
</reference>
<organism evidence="2 3">
    <name type="scientific">Triticum urartu</name>
    <name type="common">Red wild einkorn</name>
    <name type="synonym">Crithodium urartu</name>
    <dbReference type="NCBI Taxonomy" id="4572"/>
    <lineage>
        <taxon>Eukaryota</taxon>
        <taxon>Viridiplantae</taxon>
        <taxon>Streptophyta</taxon>
        <taxon>Embryophyta</taxon>
        <taxon>Tracheophyta</taxon>
        <taxon>Spermatophyta</taxon>
        <taxon>Magnoliopsida</taxon>
        <taxon>Liliopsida</taxon>
        <taxon>Poales</taxon>
        <taxon>Poaceae</taxon>
        <taxon>BOP clade</taxon>
        <taxon>Pooideae</taxon>
        <taxon>Triticodae</taxon>
        <taxon>Triticeae</taxon>
        <taxon>Triticinae</taxon>
        <taxon>Triticum</taxon>
    </lineage>
</organism>
<sequence>MNHPQQGHLVQRAATDGVLVLNHVLEASSCGHRRRCRSRLLVIDYVSLHRRSFVGPISVAFAGAAGCRERMAGAVVLALDEAHEEAAAAHAARADVVVRPHDAHLADDEPPVLGACPAQTATARQRRDRRRQAAPSGLP</sequence>
<name>A0A8R7QVV2_TRIUA</name>
<reference evidence="2" key="3">
    <citation type="submission" date="2022-06" db="UniProtKB">
        <authorList>
            <consortium name="EnsemblPlants"/>
        </authorList>
    </citation>
    <scope>IDENTIFICATION</scope>
</reference>
<evidence type="ECO:0000313" key="3">
    <source>
        <dbReference type="Proteomes" id="UP000015106"/>
    </source>
</evidence>
<dbReference type="Proteomes" id="UP000015106">
    <property type="component" value="Chromosome 6"/>
</dbReference>
<dbReference type="Gramene" id="TuG1812G0600003287.01.T01">
    <property type="protein sequence ID" value="TuG1812G0600003287.01.T01.cds406715"/>
    <property type="gene ID" value="TuG1812G0600003287.01"/>
</dbReference>
<evidence type="ECO:0000256" key="1">
    <source>
        <dbReference type="SAM" id="MobiDB-lite"/>
    </source>
</evidence>
<feature type="region of interest" description="Disordered" evidence="1">
    <location>
        <begin position="103"/>
        <end position="139"/>
    </location>
</feature>
<reference evidence="2" key="2">
    <citation type="submission" date="2018-03" db="EMBL/GenBank/DDBJ databases">
        <title>The Triticum urartu genome reveals the dynamic nature of wheat genome evolution.</title>
        <authorList>
            <person name="Ling H."/>
            <person name="Ma B."/>
            <person name="Shi X."/>
            <person name="Liu H."/>
            <person name="Dong L."/>
            <person name="Sun H."/>
            <person name="Cao Y."/>
            <person name="Gao Q."/>
            <person name="Zheng S."/>
            <person name="Li Y."/>
            <person name="Yu Y."/>
            <person name="Du H."/>
            <person name="Qi M."/>
            <person name="Li Y."/>
            <person name="Yu H."/>
            <person name="Cui Y."/>
            <person name="Wang N."/>
            <person name="Chen C."/>
            <person name="Wu H."/>
            <person name="Zhao Y."/>
            <person name="Zhang J."/>
            <person name="Li Y."/>
            <person name="Zhou W."/>
            <person name="Zhang B."/>
            <person name="Hu W."/>
            <person name="Eijk M."/>
            <person name="Tang J."/>
            <person name="Witsenboer H."/>
            <person name="Zhao S."/>
            <person name="Li Z."/>
            <person name="Zhang A."/>
            <person name="Wang D."/>
            <person name="Liang C."/>
        </authorList>
    </citation>
    <scope>NUCLEOTIDE SEQUENCE [LARGE SCALE GENOMIC DNA]</scope>
    <source>
        <strain evidence="2">cv. G1812</strain>
    </source>
</reference>
<keyword evidence="3" id="KW-1185">Reference proteome</keyword>
<proteinExistence type="predicted"/>
<dbReference type="AlphaFoldDB" id="A0A8R7QVV2"/>
<dbReference type="EnsemblPlants" id="TuG1812G0600003287.01.T01">
    <property type="protein sequence ID" value="TuG1812G0600003287.01.T01.cds406715"/>
    <property type="gene ID" value="TuG1812G0600003287.01"/>
</dbReference>
<evidence type="ECO:0000313" key="2">
    <source>
        <dbReference type="EnsemblPlants" id="TuG1812G0600003287.01.T01.cds406715"/>
    </source>
</evidence>
<accession>A0A8R7QVV2</accession>
<protein>
    <submittedName>
        <fullName evidence="2">Uncharacterized protein</fullName>
    </submittedName>
</protein>